<reference evidence="1 2" key="2">
    <citation type="journal article" date="2022" name="Mol. Biol. Evol.">
        <title>Comparative Genomics Reveals Insights into the Divergent Evolution of Astigmatic Mites and Household Pest Adaptations.</title>
        <authorList>
            <person name="Xiong Q."/>
            <person name="Wan A.T."/>
            <person name="Liu X."/>
            <person name="Fung C.S."/>
            <person name="Xiao X."/>
            <person name="Malainual N."/>
            <person name="Hou J."/>
            <person name="Wang L."/>
            <person name="Wang M."/>
            <person name="Yang K.Y."/>
            <person name="Cui Y."/>
            <person name="Leung E.L."/>
            <person name="Nong W."/>
            <person name="Shin S.K."/>
            <person name="Au S.W."/>
            <person name="Jeong K.Y."/>
            <person name="Chew F.T."/>
            <person name="Hui J.H."/>
            <person name="Leung T.F."/>
            <person name="Tungtrongchitr A."/>
            <person name="Zhong N."/>
            <person name="Liu Z."/>
            <person name="Tsui S.K."/>
        </authorList>
    </citation>
    <scope>NUCLEOTIDE SEQUENCE [LARGE SCALE GENOMIC DNA]</scope>
    <source>
        <strain evidence="1">Derp</strain>
    </source>
</reference>
<dbReference type="Proteomes" id="UP000887458">
    <property type="component" value="Unassembled WGS sequence"/>
</dbReference>
<protein>
    <submittedName>
        <fullName evidence="1">Uncharacterized protein</fullName>
    </submittedName>
</protein>
<accession>A0ABQ8JE89</accession>
<comment type="caution">
    <text evidence="1">The sequence shown here is derived from an EMBL/GenBank/DDBJ whole genome shotgun (WGS) entry which is preliminary data.</text>
</comment>
<proteinExistence type="predicted"/>
<gene>
    <name evidence="1" type="ORF">DERP_001181</name>
</gene>
<name>A0ABQ8JE89_DERPT</name>
<reference evidence="1 2" key="1">
    <citation type="journal article" date="2018" name="J. Allergy Clin. Immunol.">
        <title>High-quality assembly of Dermatophagoides pteronyssinus genome and transcriptome reveals a wide range of novel allergens.</title>
        <authorList>
            <person name="Liu X.Y."/>
            <person name="Yang K.Y."/>
            <person name="Wang M.Q."/>
            <person name="Kwok J.S."/>
            <person name="Zeng X."/>
            <person name="Yang Z."/>
            <person name="Xiao X.J."/>
            <person name="Lau C.P."/>
            <person name="Li Y."/>
            <person name="Huang Z.M."/>
            <person name="Ba J.G."/>
            <person name="Yim A.K."/>
            <person name="Ouyang C.Y."/>
            <person name="Ngai S.M."/>
            <person name="Chan T.F."/>
            <person name="Leung E.L."/>
            <person name="Liu L."/>
            <person name="Liu Z.G."/>
            <person name="Tsui S.K."/>
        </authorList>
    </citation>
    <scope>NUCLEOTIDE SEQUENCE [LARGE SCALE GENOMIC DNA]</scope>
    <source>
        <strain evidence="1">Derp</strain>
    </source>
</reference>
<organism evidence="1 2">
    <name type="scientific">Dermatophagoides pteronyssinus</name>
    <name type="common">European house dust mite</name>
    <dbReference type="NCBI Taxonomy" id="6956"/>
    <lineage>
        <taxon>Eukaryota</taxon>
        <taxon>Metazoa</taxon>
        <taxon>Ecdysozoa</taxon>
        <taxon>Arthropoda</taxon>
        <taxon>Chelicerata</taxon>
        <taxon>Arachnida</taxon>
        <taxon>Acari</taxon>
        <taxon>Acariformes</taxon>
        <taxon>Sarcoptiformes</taxon>
        <taxon>Astigmata</taxon>
        <taxon>Psoroptidia</taxon>
        <taxon>Analgoidea</taxon>
        <taxon>Pyroglyphidae</taxon>
        <taxon>Dermatophagoidinae</taxon>
        <taxon>Dermatophagoides</taxon>
    </lineage>
</organism>
<keyword evidence="2" id="KW-1185">Reference proteome</keyword>
<evidence type="ECO:0000313" key="1">
    <source>
        <dbReference type="EMBL" id="KAH9420750.1"/>
    </source>
</evidence>
<dbReference type="EMBL" id="NJHN03000047">
    <property type="protein sequence ID" value="KAH9420750.1"/>
    <property type="molecule type" value="Genomic_DNA"/>
</dbReference>
<sequence>MNCDLVSWTLINIERVLLLKLYQIKSQNFDIDIKINVFPILLSFNDDNQVSPIDKFSINTEKTSLKI</sequence>
<evidence type="ECO:0000313" key="2">
    <source>
        <dbReference type="Proteomes" id="UP000887458"/>
    </source>
</evidence>